<sequence length="50" mass="5797">FEPEHVRECLCRTEPEPKPVIKVQIRTELEHCFKNSSGSVSVRSLNRTQT</sequence>
<evidence type="ECO:0000313" key="1">
    <source>
        <dbReference type="EMBL" id="CAG8676012.1"/>
    </source>
</evidence>
<keyword evidence="2" id="KW-1185">Reference proteome</keyword>
<gene>
    <name evidence="1" type="ORF">SPELUC_LOCUS9908</name>
</gene>
<name>A0ACA9NVW3_9GLOM</name>
<dbReference type="EMBL" id="CAJVPW010017306">
    <property type="protein sequence ID" value="CAG8676012.1"/>
    <property type="molecule type" value="Genomic_DNA"/>
</dbReference>
<reference evidence="1" key="1">
    <citation type="submission" date="2021-06" db="EMBL/GenBank/DDBJ databases">
        <authorList>
            <person name="Kallberg Y."/>
            <person name="Tangrot J."/>
            <person name="Rosling A."/>
        </authorList>
    </citation>
    <scope>NUCLEOTIDE SEQUENCE</scope>
    <source>
        <strain evidence="1">28 12/20/2015</strain>
    </source>
</reference>
<organism evidence="1 2">
    <name type="scientific">Cetraspora pellucida</name>
    <dbReference type="NCBI Taxonomy" id="1433469"/>
    <lineage>
        <taxon>Eukaryota</taxon>
        <taxon>Fungi</taxon>
        <taxon>Fungi incertae sedis</taxon>
        <taxon>Mucoromycota</taxon>
        <taxon>Glomeromycotina</taxon>
        <taxon>Glomeromycetes</taxon>
        <taxon>Diversisporales</taxon>
        <taxon>Gigasporaceae</taxon>
        <taxon>Cetraspora</taxon>
    </lineage>
</organism>
<feature type="non-terminal residue" evidence="1">
    <location>
        <position position="1"/>
    </location>
</feature>
<comment type="caution">
    <text evidence="1">The sequence shown here is derived from an EMBL/GenBank/DDBJ whole genome shotgun (WGS) entry which is preliminary data.</text>
</comment>
<dbReference type="Proteomes" id="UP000789366">
    <property type="component" value="Unassembled WGS sequence"/>
</dbReference>
<protein>
    <submittedName>
        <fullName evidence="1">4485_t:CDS:1</fullName>
    </submittedName>
</protein>
<proteinExistence type="predicted"/>
<accession>A0ACA9NVW3</accession>
<evidence type="ECO:0000313" key="2">
    <source>
        <dbReference type="Proteomes" id="UP000789366"/>
    </source>
</evidence>